<dbReference type="AlphaFoldDB" id="A0AAP0J6I2"/>
<dbReference type="Proteomes" id="UP001420932">
    <property type="component" value="Unassembled WGS sequence"/>
</dbReference>
<organism evidence="1 2">
    <name type="scientific">Stephania yunnanensis</name>
    <dbReference type="NCBI Taxonomy" id="152371"/>
    <lineage>
        <taxon>Eukaryota</taxon>
        <taxon>Viridiplantae</taxon>
        <taxon>Streptophyta</taxon>
        <taxon>Embryophyta</taxon>
        <taxon>Tracheophyta</taxon>
        <taxon>Spermatophyta</taxon>
        <taxon>Magnoliopsida</taxon>
        <taxon>Ranunculales</taxon>
        <taxon>Menispermaceae</taxon>
        <taxon>Menispermoideae</taxon>
        <taxon>Cissampelideae</taxon>
        <taxon>Stephania</taxon>
    </lineage>
</organism>
<keyword evidence="2" id="KW-1185">Reference proteome</keyword>
<reference evidence="1 2" key="1">
    <citation type="submission" date="2024-01" db="EMBL/GenBank/DDBJ databases">
        <title>Genome assemblies of Stephania.</title>
        <authorList>
            <person name="Yang L."/>
        </authorList>
    </citation>
    <scope>NUCLEOTIDE SEQUENCE [LARGE SCALE GENOMIC DNA]</scope>
    <source>
        <strain evidence="1">YNDBR</strain>
        <tissue evidence="1">Leaf</tissue>
    </source>
</reference>
<dbReference type="EMBL" id="JBBNAF010000007">
    <property type="protein sequence ID" value="KAK9128622.1"/>
    <property type="molecule type" value="Genomic_DNA"/>
</dbReference>
<sequence length="51" mass="5626">MGKVIAMRRSSVKWKWRFGGCGSKDSGGRCCRGWRVMDDGQWYPGGAATGE</sequence>
<protein>
    <submittedName>
        <fullName evidence="1">Uncharacterized protein</fullName>
    </submittedName>
</protein>
<evidence type="ECO:0000313" key="1">
    <source>
        <dbReference type="EMBL" id="KAK9128622.1"/>
    </source>
</evidence>
<accession>A0AAP0J6I2</accession>
<evidence type="ECO:0000313" key="2">
    <source>
        <dbReference type="Proteomes" id="UP001420932"/>
    </source>
</evidence>
<gene>
    <name evidence="1" type="ORF">Syun_017419</name>
</gene>
<name>A0AAP0J6I2_9MAGN</name>
<comment type="caution">
    <text evidence="1">The sequence shown here is derived from an EMBL/GenBank/DDBJ whole genome shotgun (WGS) entry which is preliminary data.</text>
</comment>
<proteinExistence type="predicted"/>